<dbReference type="InterPro" id="IPR011701">
    <property type="entry name" value="MFS"/>
</dbReference>
<dbReference type="EMBL" id="BAAANL010000002">
    <property type="protein sequence ID" value="GAA1855542.1"/>
    <property type="molecule type" value="Genomic_DNA"/>
</dbReference>
<feature type="domain" description="Major facilitator superfamily (MFS) profile" evidence="9">
    <location>
        <begin position="22"/>
        <end position="491"/>
    </location>
</feature>
<feature type="region of interest" description="Disordered" evidence="7">
    <location>
        <begin position="492"/>
        <end position="511"/>
    </location>
</feature>
<feature type="transmembrane region" description="Helical" evidence="8">
    <location>
        <begin position="21"/>
        <end position="47"/>
    </location>
</feature>
<proteinExistence type="predicted"/>
<keyword evidence="4 8" id="KW-0812">Transmembrane</keyword>
<evidence type="ECO:0000256" key="6">
    <source>
        <dbReference type="ARBA" id="ARBA00023136"/>
    </source>
</evidence>
<evidence type="ECO:0000313" key="11">
    <source>
        <dbReference type="Proteomes" id="UP001501094"/>
    </source>
</evidence>
<organism evidence="10 11">
    <name type="scientific">Myceligenerans crystallogenes</name>
    <dbReference type="NCBI Taxonomy" id="316335"/>
    <lineage>
        <taxon>Bacteria</taxon>
        <taxon>Bacillati</taxon>
        <taxon>Actinomycetota</taxon>
        <taxon>Actinomycetes</taxon>
        <taxon>Micrococcales</taxon>
        <taxon>Promicromonosporaceae</taxon>
        <taxon>Myceligenerans</taxon>
    </lineage>
</organism>
<name>A0ABN2N6S4_9MICO</name>
<sequence length="511" mass="52855">MNASAERTRHTPPAAPRRSWIGLLVTLGPVLLVAMDGSVLFLAMPSINEAIAPTTDQSLWILDIYGFVVGSLLITFGNVGDRFGRLRLLLVGASVFGAGSLAGAFAPSPEILIACRALMALGGATLLPSALAVISELFENPVQRARAIGIFAATFAAGFVIGPIVGGLLLSSFWWGSVFLINLPVVVVFLCTAPVLLREVRGTRPGKIDLASVVLSAGGLLLAIYGIKHVATYGIDLTHALIMVAGGGLLTAFVMRQTRIPNPLLQTVLFRERVFSVAILTGLLSLFVWSAAAYLSMTYLQSVLGYSVLASALYAVPGAVVLTLSSVFTPRLVERTGPRTALILCHLSMAGGVLLLLLTGAESGVAAYIASTVVASLGFGISFSLVADTAVGAVPESRAGAAGAIAETSNEIGNALGIALLGSLLTVVFRLTFPGDSTGIAEFIDEHGTGDPLFAEAQAAFLTGYHAVAVVAAATCLGLAVLAIRWIPRAGQDDTTPPATRADPQPARQNG</sequence>
<keyword evidence="2" id="KW-0813">Transport</keyword>
<feature type="transmembrane region" description="Helical" evidence="8">
    <location>
        <begin position="233"/>
        <end position="254"/>
    </location>
</feature>
<feature type="transmembrane region" description="Helical" evidence="8">
    <location>
        <begin position="274"/>
        <end position="297"/>
    </location>
</feature>
<feature type="transmembrane region" description="Helical" evidence="8">
    <location>
        <begin position="147"/>
        <end position="168"/>
    </location>
</feature>
<feature type="transmembrane region" description="Helical" evidence="8">
    <location>
        <begin position="174"/>
        <end position="196"/>
    </location>
</feature>
<dbReference type="RefSeq" id="WP_344100292.1">
    <property type="nucleotide sequence ID" value="NZ_BAAANL010000002.1"/>
</dbReference>
<evidence type="ECO:0000256" key="2">
    <source>
        <dbReference type="ARBA" id="ARBA00022448"/>
    </source>
</evidence>
<feature type="transmembrane region" description="Helical" evidence="8">
    <location>
        <begin position="365"/>
        <end position="391"/>
    </location>
</feature>
<comment type="subcellular location">
    <subcellularLocation>
        <location evidence="1">Cell membrane</location>
        <topology evidence="1">Multi-pass membrane protein</topology>
    </subcellularLocation>
</comment>
<feature type="transmembrane region" description="Helical" evidence="8">
    <location>
        <begin position="111"/>
        <end position="135"/>
    </location>
</feature>
<dbReference type="Gene3D" id="1.20.1250.20">
    <property type="entry name" value="MFS general substrate transporter like domains"/>
    <property type="match status" value="1"/>
</dbReference>
<keyword evidence="5 8" id="KW-1133">Transmembrane helix</keyword>
<dbReference type="PANTHER" id="PTHR42718">
    <property type="entry name" value="MAJOR FACILITATOR SUPERFAMILY MULTIDRUG TRANSPORTER MFSC"/>
    <property type="match status" value="1"/>
</dbReference>
<keyword evidence="11" id="KW-1185">Reference proteome</keyword>
<dbReference type="PRINTS" id="PR01036">
    <property type="entry name" value="TCRTETB"/>
</dbReference>
<evidence type="ECO:0000256" key="7">
    <source>
        <dbReference type="SAM" id="MobiDB-lite"/>
    </source>
</evidence>
<protein>
    <submittedName>
        <fullName evidence="10">MFS transporter</fullName>
    </submittedName>
</protein>
<evidence type="ECO:0000256" key="1">
    <source>
        <dbReference type="ARBA" id="ARBA00004651"/>
    </source>
</evidence>
<dbReference type="Pfam" id="PF07690">
    <property type="entry name" value="MFS_1"/>
    <property type="match status" value="1"/>
</dbReference>
<feature type="transmembrane region" description="Helical" evidence="8">
    <location>
        <begin position="86"/>
        <end position="105"/>
    </location>
</feature>
<dbReference type="InterPro" id="IPR020846">
    <property type="entry name" value="MFS_dom"/>
</dbReference>
<evidence type="ECO:0000259" key="9">
    <source>
        <dbReference type="PROSITE" id="PS50850"/>
    </source>
</evidence>
<evidence type="ECO:0000256" key="5">
    <source>
        <dbReference type="ARBA" id="ARBA00022989"/>
    </source>
</evidence>
<feature type="transmembrane region" description="Helical" evidence="8">
    <location>
        <begin position="303"/>
        <end position="328"/>
    </location>
</feature>
<feature type="transmembrane region" description="Helical" evidence="8">
    <location>
        <begin position="340"/>
        <end position="359"/>
    </location>
</feature>
<dbReference type="PANTHER" id="PTHR42718:SF47">
    <property type="entry name" value="METHYL VIOLOGEN RESISTANCE PROTEIN SMVA"/>
    <property type="match status" value="1"/>
</dbReference>
<comment type="caution">
    <text evidence="10">The sequence shown here is derived from an EMBL/GenBank/DDBJ whole genome shotgun (WGS) entry which is preliminary data.</text>
</comment>
<dbReference type="SUPFAM" id="SSF103473">
    <property type="entry name" value="MFS general substrate transporter"/>
    <property type="match status" value="1"/>
</dbReference>
<feature type="transmembrane region" description="Helical" evidence="8">
    <location>
        <begin position="412"/>
        <end position="433"/>
    </location>
</feature>
<dbReference type="CDD" id="cd17321">
    <property type="entry name" value="MFS_MMR_MDR_like"/>
    <property type="match status" value="1"/>
</dbReference>
<evidence type="ECO:0000313" key="10">
    <source>
        <dbReference type="EMBL" id="GAA1855542.1"/>
    </source>
</evidence>
<dbReference type="Proteomes" id="UP001501094">
    <property type="component" value="Unassembled WGS sequence"/>
</dbReference>
<gene>
    <name evidence="10" type="ORF">GCM10009751_10540</name>
</gene>
<accession>A0ABN2N6S4</accession>
<dbReference type="PROSITE" id="PS50850">
    <property type="entry name" value="MFS"/>
    <property type="match status" value="1"/>
</dbReference>
<feature type="transmembrane region" description="Helical" evidence="8">
    <location>
        <begin position="59"/>
        <end position="79"/>
    </location>
</feature>
<evidence type="ECO:0000256" key="4">
    <source>
        <dbReference type="ARBA" id="ARBA00022692"/>
    </source>
</evidence>
<feature type="transmembrane region" description="Helical" evidence="8">
    <location>
        <begin position="208"/>
        <end position="227"/>
    </location>
</feature>
<reference evidence="10 11" key="1">
    <citation type="journal article" date="2019" name="Int. J. Syst. Evol. Microbiol.">
        <title>The Global Catalogue of Microorganisms (GCM) 10K type strain sequencing project: providing services to taxonomists for standard genome sequencing and annotation.</title>
        <authorList>
            <consortium name="The Broad Institute Genomics Platform"/>
            <consortium name="The Broad Institute Genome Sequencing Center for Infectious Disease"/>
            <person name="Wu L."/>
            <person name="Ma J."/>
        </authorList>
    </citation>
    <scope>NUCLEOTIDE SEQUENCE [LARGE SCALE GENOMIC DNA]</scope>
    <source>
        <strain evidence="10 11">JCM 14326</strain>
    </source>
</reference>
<evidence type="ECO:0000256" key="3">
    <source>
        <dbReference type="ARBA" id="ARBA00022475"/>
    </source>
</evidence>
<keyword evidence="6 8" id="KW-0472">Membrane</keyword>
<dbReference type="InterPro" id="IPR036259">
    <property type="entry name" value="MFS_trans_sf"/>
</dbReference>
<feature type="transmembrane region" description="Helical" evidence="8">
    <location>
        <begin position="464"/>
        <end position="484"/>
    </location>
</feature>
<keyword evidence="3" id="KW-1003">Cell membrane</keyword>
<evidence type="ECO:0000256" key="8">
    <source>
        <dbReference type="SAM" id="Phobius"/>
    </source>
</evidence>
<dbReference type="Gene3D" id="1.20.1720.10">
    <property type="entry name" value="Multidrug resistance protein D"/>
    <property type="match status" value="1"/>
</dbReference>